<name>A0A5N0ED98_9NOCA</name>
<reference evidence="2 3" key="1">
    <citation type="submission" date="2019-09" db="EMBL/GenBank/DDBJ databases">
        <authorList>
            <person name="Wang X."/>
        </authorList>
    </citation>
    <scope>NUCLEOTIDE SEQUENCE [LARGE SCALE GENOMIC DNA]</scope>
    <source>
        <strain evidence="2 3">CICC 11023</strain>
    </source>
</reference>
<feature type="compositionally biased region" description="Basic and acidic residues" evidence="1">
    <location>
        <begin position="133"/>
        <end position="145"/>
    </location>
</feature>
<proteinExistence type="predicted"/>
<gene>
    <name evidence="2" type="ORF">F3087_27650</name>
</gene>
<dbReference type="AlphaFoldDB" id="A0A5N0ED98"/>
<evidence type="ECO:0000313" key="2">
    <source>
        <dbReference type="EMBL" id="KAA8885421.1"/>
    </source>
</evidence>
<dbReference type="EMBL" id="VXLC01000015">
    <property type="protein sequence ID" value="KAA8885421.1"/>
    <property type="molecule type" value="Genomic_DNA"/>
</dbReference>
<evidence type="ECO:0000313" key="3">
    <source>
        <dbReference type="Proteomes" id="UP000323876"/>
    </source>
</evidence>
<keyword evidence="3" id="KW-1185">Reference proteome</keyword>
<dbReference type="RefSeq" id="WP_150404979.1">
    <property type="nucleotide sequence ID" value="NZ_VXLC01000015.1"/>
</dbReference>
<dbReference type="OrthoDB" id="4549832at2"/>
<protein>
    <submittedName>
        <fullName evidence="2">Uncharacterized protein</fullName>
    </submittedName>
</protein>
<sequence length="265" mass="28990">MSEHHRAQAEDVGTYTWEIVGRGTDGESVVDAGLGELGFPDPCTGRTCVNHIEVGTAVLDRVAADILVDYRNSVLDARLDEEPDPVPSLEQLILVVRDGEGFEKLAATAALTYPEVTVEDFDTYREQLALAEKHEQRRRERRDKAIAAGTSAPLTSPADPRLGTLVLNLRVEAETVRAEVPDPDHCREQLALAQNTVQAATEAAARARREGSPGEAEHADAFIARWTPRIDRWAAFLELTTEAYADADAVDSLADRISLQPPSDR</sequence>
<feature type="region of interest" description="Disordered" evidence="1">
    <location>
        <begin position="133"/>
        <end position="154"/>
    </location>
</feature>
<evidence type="ECO:0000256" key="1">
    <source>
        <dbReference type="SAM" id="MobiDB-lite"/>
    </source>
</evidence>
<organism evidence="2 3">
    <name type="scientific">Nocardia colli</name>
    <dbReference type="NCBI Taxonomy" id="2545717"/>
    <lineage>
        <taxon>Bacteria</taxon>
        <taxon>Bacillati</taxon>
        <taxon>Actinomycetota</taxon>
        <taxon>Actinomycetes</taxon>
        <taxon>Mycobacteriales</taxon>
        <taxon>Nocardiaceae</taxon>
        <taxon>Nocardia</taxon>
    </lineage>
</organism>
<comment type="caution">
    <text evidence="2">The sequence shown here is derived from an EMBL/GenBank/DDBJ whole genome shotgun (WGS) entry which is preliminary data.</text>
</comment>
<accession>A0A5N0ED98</accession>
<dbReference type="Proteomes" id="UP000323876">
    <property type="component" value="Unassembled WGS sequence"/>
</dbReference>